<dbReference type="AlphaFoldDB" id="A0A133MX14"/>
<comment type="caution">
    <text evidence="1">The sequence shown here is derived from an EMBL/GenBank/DDBJ whole genome shotgun (WGS) entry which is preliminary data.</text>
</comment>
<protein>
    <submittedName>
        <fullName evidence="1">Uncharacterized protein</fullName>
    </submittedName>
</protein>
<sequence length="73" mass="9004">MRASYEYEKNLLKKAEEFLNQKKDFSKKRDEYELYIEDMSAKELLTSEEEKYLNKIMIMERRLKLDIVINGRY</sequence>
<dbReference type="EMBL" id="LRPU01000138">
    <property type="protein sequence ID" value="KXA08582.1"/>
    <property type="molecule type" value="Genomic_DNA"/>
</dbReference>
<evidence type="ECO:0000313" key="1">
    <source>
        <dbReference type="EMBL" id="KXA08582.1"/>
    </source>
</evidence>
<evidence type="ECO:0000313" key="2">
    <source>
        <dbReference type="Proteomes" id="UP000070646"/>
    </source>
</evidence>
<gene>
    <name evidence="1" type="ORF">HMPREF3222_02377</name>
</gene>
<accession>A0A133MX14</accession>
<proteinExistence type="predicted"/>
<dbReference type="RefSeq" id="WP_060796323.1">
    <property type="nucleotide sequence ID" value="NZ_KQ956274.1"/>
</dbReference>
<organism evidence="1 2">
    <name type="scientific">Clostridium perfringens</name>
    <dbReference type="NCBI Taxonomy" id="1502"/>
    <lineage>
        <taxon>Bacteria</taxon>
        <taxon>Bacillati</taxon>
        <taxon>Bacillota</taxon>
        <taxon>Clostridia</taxon>
        <taxon>Eubacteriales</taxon>
        <taxon>Clostridiaceae</taxon>
        <taxon>Clostridium</taxon>
    </lineage>
</organism>
<dbReference type="PATRIC" id="fig|1502.174.peg.2392"/>
<name>A0A133MX14_CLOPF</name>
<dbReference type="Proteomes" id="UP000070646">
    <property type="component" value="Unassembled WGS sequence"/>
</dbReference>
<reference evidence="1 2" key="1">
    <citation type="submission" date="2016-01" db="EMBL/GenBank/DDBJ databases">
        <authorList>
            <person name="Oliw E.H."/>
        </authorList>
    </citation>
    <scope>NUCLEOTIDE SEQUENCE [LARGE SCALE GENOMIC DNA]</scope>
    <source>
        <strain evidence="1 2">MJR7757A</strain>
    </source>
</reference>